<gene>
    <name evidence="8" type="ORF">AB6A40_001626</name>
</gene>
<evidence type="ECO:0000256" key="4">
    <source>
        <dbReference type="ARBA" id="ARBA00023128"/>
    </source>
</evidence>
<comment type="subcellular location">
    <subcellularLocation>
        <location evidence="1">Mitochondrion</location>
    </subcellularLocation>
</comment>
<keyword evidence="3" id="KW-0689">Ribosomal protein</keyword>
<dbReference type="GO" id="GO:0005840">
    <property type="term" value="C:ribosome"/>
    <property type="evidence" value="ECO:0007669"/>
    <property type="project" value="UniProtKB-KW"/>
</dbReference>
<dbReference type="InterPro" id="IPR018305">
    <property type="entry name" value="Ribosomal_m50"/>
</dbReference>
<dbReference type="Pfam" id="PF10501">
    <property type="entry name" value="Ribosomal_L50"/>
    <property type="match status" value="1"/>
</dbReference>
<dbReference type="Proteomes" id="UP001608902">
    <property type="component" value="Unassembled WGS sequence"/>
</dbReference>
<name>A0ABD6EEH8_9BILA</name>
<evidence type="ECO:0000313" key="9">
    <source>
        <dbReference type="Proteomes" id="UP001608902"/>
    </source>
</evidence>
<comment type="caution">
    <text evidence="8">The sequence shown here is derived from an EMBL/GenBank/DDBJ whole genome shotgun (WGS) entry which is preliminary data.</text>
</comment>
<evidence type="ECO:0000256" key="5">
    <source>
        <dbReference type="ARBA" id="ARBA00023274"/>
    </source>
</evidence>
<evidence type="ECO:0000256" key="1">
    <source>
        <dbReference type="ARBA" id="ARBA00004173"/>
    </source>
</evidence>
<evidence type="ECO:0000256" key="7">
    <source>
        <dbReference type="ARBA" id="ARBA00035398"/>
    </source>
</evidence>
<dbReference type="PANTHER" id="PTHR31542:SF1">
    <property type="entry name" value="LARGE RIBOSOMAL SUBUNIT PROTEIN ML50"/>
    <property type="match status" value="1"/>
</dbReference>
<evidence type="ECO:0000256" key="3">
    <source>
        <dbReference type="ARBA" id="ARBA00022980"/>
    </source>
</evidence>
<dbReference type="PANTHER" id="PTHR31542">
    <property type="entry name" value="39A RIBOSOMAL PROTEIN L50, MITOCHONDRIAL"/>
    <property type="match status" value="1"/>
</dbReference>
<keyword evidence="4" id="KW-0496">Mitochondrion</keyword>
<organism evidence="8 9">
    <name type="scientific">Gnathostoma spinigerum</name>
    <dbReference type="NCBI Taxonomy" id="75299"/>
    <lineage>
        <taxon>Eukaryota</taxon>
        <taxon>Metazoa</taxon>
        <taxon>Ecdysozoa</taxon>
        <taxon>Nematoda</taxon>
        <taxon>Chromadorea</taxon>
        <taxon>Rhabditida</taxon>
        <taxon>Spirurina</taxon>
        <taxon>Gnathostomatomorpha</taxon>
        <taxon>Gnathostomatoidea</taxon>
        <taxon>Gnathostomatidae</taxon>
        <taxon>Gnathostoma</taxon>
    </lineage>
</organism>
<dbReference type="GO" id="GO:1990904">
    <property type="term" value="C:ribonucleoprotein complex"/>
    <property type="evidence" value="ECO:0007669"/>
    <property type="project" value="UniProtKB-KW"/>
</dbReference>
<keyword evidence="9" id="KW-1185">Reference proteome</keyword>
<dbReference type="GO" id="GO:0005739">
    <property type="term" value="C:mitochondrion"/>
    <property type="evidence" value="ECO:0007669"/>
    <property type="project" value="UniProtKB-SubCell"/>
</dbReference>
<accession>A0ABD6EEH8</accession>
<keyword evidence="5" id="KW-0687">Ribonucleoprotein</keyword>
<evidence type="ECO:0000313" key="8">
    <source>
        <dbReference type="EMBL" id="MFH4974917.1"/>
    </source>
</evidence>
<reference evidence="8 9" key="1">
    <citation type="submission" date="2024-08" db="EMBL/GenBank/DDBJ databases">
        <title>Gnathostoma spinigerum genome.</title>
        <authorList>
            <person name="Gonzalez-Bertolin B."/>
            <person name="Monzon S."/>
            <person name="Zaballos A."/>
            <person name="Jimenez P."/>
            <person name="Dekumyoy P."/>
            <person name="Varona S."/>
            <person name="Cuesta I."/>
            <person name="Sumanam S."/>
            <person name="Adisakwattana P."/>
            <person name="Gasser R.B."/>
            <person name="Hernandez-Gonzalez A."/>
            <person name="Young N.D."/>
            <person name="Perteguer M.J."/>
        </authorList>
    </citation>
    <scope>NUCLEOTIDE SEQUENCE [LARGE SCALE GENOMIC DNA]</scope>
    <source>
        <strain evidence="8">AL3</strain>
        <tissue evidence="8">Liver</tissue>
    </source>
</reference>
<proteinExistence type="inferred from homology"/>
<protein>
    <recommendedName>
        <fullName evidence="6">Large ribosomal subunit protein mL50</fullName>
    </recommendedName>
    <alternativeName>
        <fullName evidence="7">39S ribosomal protein L50, mitochondrial</fullName>
    </alternativeName>
</protein>
<sequence>MQRSLLRCVRLRGLLNGFIKSSKAEDSNAVKLPRTLTEEEKKRLKDAISEIRMDEQLSPGSGSESTISLPTEDTLSDEVDMDSIRARGFLKYRYNYKPPPDFEQIIHEIVKKNVDPKVLKDTNDISAIDLKKDVSVKFKLLDEIGTAFKHVIPSPELHRMETIGDVIEFYRKPVSNLTVYAHMARDNKKSLPKNLHIIEHPVRFHPDDVNAYHKGITAYPGSGGKVIGIRNKRLYRQFQPKEHWFDYEDQTFDYVRVDENMPWDPEIAKMMDRYPDKRYNLKTKHFQNVK</sequence>
<comment type="similarity">
    <text evidence="2">Belongs to the mitochondrion-specific ribosomal protein mL50 family.</text>
</comment>
<dbReference type="AlphaFoldDB" id="A0ABD6EEH8"/>
<evidence type="ECO:0000256" key="2">
    <source>
        <dbReference type="ARBA" id="ARBA00008860"/>
    </source>
</evidence>
<dbReference type="EMBL" id="JBGFUD010000620">
    <property type="protein sequence ID" value="MFH4974917.1"/>
    <property type="molecule type" value="Genomic_DNA"/>
</dbReference>
<evidence type="ECO:0000256" key="6">
    <source>
        <dbReference type="ARBA" id="ARBA00035183"/>
    </source>
</evidence>